<dbReference type="GO" id="GO:0016881">
    <property type="term" value="F:acid-amino acid ligase activity"/>
    <property type="evidence" value="ECO:0007669"/>
    <property type="project" value="InterPro"/>
</dbReference>
<dbReference type="InterPro" id="IPR005757">
    <property type="entry name" value="Mpl"/>
</dbReference>
<evidence type="ECO:0000256" key="9">
    <source>
        <dbReference type="SAM" id="SignalP"/>
    </source>
</evidence>
<sequence>MKKIHLMGICGMAMGSLAGMLKASGYDVRGSDEHVYPPMSDQLAELGIPCFEGFRGENLDWEPDLVVVGNVMTRKHSEAIALMERGLPYTSLPKLLGEFFIRDRHSVVVTGTHGKTTTSGILAWTLQQSGRDPGFLVGGVLKNFGSTYSVGEGDVFVVEGDEYDTAFFDKVPKFIHYRPTSGLITSIEFDHADIYEDLARIKREFLKFVRLIPADGLLVTCLDDPNVREVTSTASSPVQTYGNAPHADWALDTISTENGQTTFTISYKQQQFGQFHTNMIGRHNLLNMLGATAILADLGLSPEEIDRGFRTFKGIKRRQEVRGIVNNIVVLDDFAHHPTAVKATIEAVKTHYHGRKLWSVLEPRTATTRRDIFQQEYAQAFHCTDVAIIADVERPEKAPEGHRFSSEQLEADLTQQGINARHISSVDAIVEHLASHAKPGDIVLIMSNGSFGGIHQKLLKALNSSCQTV</sequence>
<dbReference type="GO" id="GO:0008360">
    <property type="term" value="P:regulation of cell shape"/>
    <property type="evidence" value="ECO:0007669"/>
    <property type="project" value="UniProtKB-KW"/>
</dbReference>
<feature type="domain" description="Mur ligase N-terminal catalytic" evidence="10">
    <location>
        <begin position="3"/>
        <end position="100"/>
    </location>
</feature>
<evidence type="ECO:0000256" key="3">
    <source>
        <dbReference type="ARBA" id="ARBA00022741"/>
    </source>
</evidence>
<evidence type="ECO:0000256" key="4">
    <source>
        <dbReference type="ARBA" id="ARBA00022840"/>
    </source>
</evidence>
<dbReference type="InterPro" id="IPR050061">
    <property type="entry name" value="MurCDEF_pg_biosynth"/>
</dbReference>
<dbReference type="SUPFAM" id="SSF51984">
    <property type="entry name" value="MurCD N-terminal domain"/>
    <property type="match status" value="1"/>
</dbReference>
<dbReference type="GO" id="GO:0005524">
    <property type="term" value="F:ATP binding"/>
    <property type="evidence" value="ECO:0007669"/>
    <property type="project" value="UniProtKB-KW"/>
</dbReference>
<keyword evidence="4" id="KW-0067">ATP-binding</keyword>
<dbReference type="Gene3D" id="3.40.1190.10">
    <property type="entry name" value="Mur-like, catalytic domain"/>
    <property type="match status" value="1"/>
</dbReference>
<keyword evidence="2" id="KW-0132">Cell division</keyword>
<evidence type="ECO:0000259" key="12">
    <source>
        <dbReference type="Pfam" id="PF08245"/>
    </source>
</evidence>
<dbReference type="Pfam" id="PF01225">
    <property type="entry name" value="Mur_ligase"/>
    <property type="match status" value="1"/>
</dbReference>
<keyword evidence="8" id="KW-0961">Cell wall biogenesis/degradation</keyword>
<name>A0A2G6KG26_9BACT</name>
<dbReference type="Proteomes" id="UP000230821">
    <property type="component" value="Unassembled WGS sequence"/>
</dbReference>
<evidence type="ECO:0000256" key="1">
    <source>
        <dbReference type="ARBA" id="ARBA00022598"/>
    </source>
</evidence>
<dbReference type="GO" id="GO:0051301">
    <property type="term" value="P:cell division"/>
    <property type="evidence" value="ECO:0007669"/>
    <property type="project" value="UniProtKB-KW"/>
</dbReference>
<dbReference type="Pfam" id="PF02875">
    <property type="entry name" value="Mur_ligase_C"/>
    <property type="match status" value="1"/>
</dbReference>
<evidence type="ECO:0000256" key="2">
    <source>
        <dbReference type="ARBA" id="ARBA00022618"/>
    </source>
</evidence>
<dbReference type="InterPro" id="IPR000713">
    <property type="entry name" value="Mur_ligase_N"/>
</dbReference>
<evidence type="ECO:0000259" key="11">
    <source>
        <dbReference type="Pfam" id="PF02875"/>
    </source>
</evidence>
<protein>
    <submittedName>
        <fullName evidence="13">UDP-N-acetylmuramate:L-alanyl-gamma-D-glutamyl-meso-diaminopimelate ligase</fullName>
    </submittedName>
</protein>
<proteinExistence type="predicted"/>
<keyword evidence="6" id="KW-0573">Peptidoglycan synthesis</keyword>
<dbReference type="NCBIfam" id="TIGR01081">
    <property type="entry name" value="mpl"/>
    <property type="match status" value="1"/>
</dbReference>
<evidence type="ECO:0000256" key="6">
    <source>
        <dbReference type="ARBA" id="ARBA00022984"/>
    </source>
</evidence>
<dbReference type="GO" id="GO:0009252">
    <property type="term" value="P:peptidoglycan biosynthetic process"/>
    <property type="evidence" value="ECO:0007669"/>
    <property type="project" value="UniProtKB-KW"/>
</dbReference>
<dbReference type="GO" id="GO:0071555">
    <property type="term" value="P:cell wall organization"/>
    <property type="evidence" value="ECO:0007669"/>
    <property type="project" value="UniProtKB-KW"/>
</dbReference>
<feature type="domain" description="Mur ligase central" evidence="12">
    <location>
        <begin position="109"/>
        <end position="294"/>
    </location>
</feature>
<dbReference type="InterPro" id="IPR036565">
    <property type="entry name" value="Mur-like_cat_sf"/>
</dbReference>
<dbReference type="Gene3D" id="3.90.190.20">
    <property type="entry name" value="Mur ligase, C-terminal domain"/>
    <property type="match status" value="1"/>
</dbReference>
<organism evidence="13 14">
    <name type="scientific">candidate division KSB3 bacterium</name>
    <dbReference type="NCBI Taxonomy" id="2044937"/>
    <lineage>
        <taxon>Bacteria</taxon>
        <taxon>candidate division KSB3</taxon>
    </lineage>
</organism>
<reference evidence="13 14" key="1">
    <citation type="submission" date="2017-10" db="EMBL/GenBank/DDBJ databases">
        <title>Novel microbial diversity and functional potential in the marine mammal oral microbiome.</title>
        <authorList>
            <person name="Dudek N.K."/>
            <person name="Sun C.L."/>
            <person name="Burstein D."/>
            <person name="Kantor R.S."/>
            <person name="Aliaga Goltsman D.S."/>
            <person name="Bik E.M."/>
            <person name="Thomas B.C."/>
            <person name="Banfield J.F."/>
            <person name="Relman D.A."/>
        </authorList>
    </citation>
    <scope>NUCLEOTIDE SEQUENCE [LARGE SCALE GENOMIC DNA]</scope>
    <source>
        <strain evidence="13">DOLJORAL78_47_16</strain>
    </source>
</reference>
<accession>A0A2G6KG26</accession>
<keyword evidence="9" id="KW-0732">Signal</keyword>
<dbReference type="PANTHER" id="PTHR43445">
    <property type="entry name" value="UDP-N-ACETYLMURAMATE--L-ALANINE LIGASE-RELATED"/>
    <property type="match status" value="1"/>
</dbReference>
<dbReference type="Gene3D" id="3.40.50.720">
    <property type="entry name" value="NAD(P)-binding Rossmann-like Domain"/>
    <property type="match status" value="1"/>
</dbReference>
<dbReference type="SUPFAM" id="SSF53623">
    <property type="entry name" value="MurD-like peptide ligases, catalytic domain"/>
    <property type="match status" value="1"/>
</dbReference>
<evidence type="ECO:0000256" key="5">
    <source>
        <dbReference type="ARBA" id="ARBA00022960"/>
    </source>
</evidence>
<comment type="caution">
    <text evidence="13">The sequence shown here is derived from an EMBL/GenBank/DDBJ whole genome shotgun (WGS) entry which is preliminary data.</text>
</comment>
<keyword evidence="1 13" id="KW-0436">Ligase</keyword>
<keyword evidence="3" id="KW-0547">Nucleotide-binding</keyword>
<keyword evidence="7" id="KW-0131">Cell cycle</keyword>
<dbReference type="PANTHER" id="PTHR43445:SF5">
    <property type="entry name" value="UDP-N-ACETYLMURAMATE--L-ALANYL-GAMMA-D-GLUTAMYL-MESO-2,6-DIAMINOHEPTANDIOATE LIGASE"/>
    <property type="match status" value="1"/>
</dbReference>
<keyword evidence="5" id="KW-0133">Cell shape</keyword>
<dbReference type="EMBL" id="PDSK01000081">
    <property type="protein sequence ID" value="PIE34624.1"/>
    <property type="molecule type" value="Genomic_DNA"/>
</dbReference>
<dbReference type="InterPro" id="IPR013221">
    <property type="entry name" value="Mur_ligase_cen"/>
</dbReference>
<dbReference type="SUPFAM" id="SSF53244">
    <property type="entry name" value="MurD-like peptide ligases, peptide-binding domain"/>
    <property type="match status" value="1"/>
</dbReference>
<dbReference type="InterPro" id="IPR036615">
    <property type="entry name" value="Mur_ligase_C_dom_sf"/>
</dbReference>
<gene>
    <name evidence="13" type="primary">mpl</name>
    <name evidence="13" type="ORF">CSA56_07200</name>
</gene>
<evidence type="ECO:0000313" key="14">
    <source>
        <dbReference type="Proteomes" id="UP000230821"/>
    </source>
</evidence>
<dbReference type="InterPro" id="IPR004101">
    <property type="entry name" value="Mur_ligase_C"/>
</dbReference>
<evidence type="ECO:0000256" key="7">
    <source>
        <dbReference type="ARBA" id="ARBA00023306"/>
    </source>
</evidence>
<evidence type="ECO:0000259" key="10">
    <source>
        <dbReference type="Pfam" id="PF01225"/>
    </source>
</evidence>
<evidence type="ECO:0000313" key="13">
    <source>
        <dbReference type="EMBL" id="PIE34624.1"/>
    </source>
</evidence>
<dbReference type="Pfam" id="PF08245">
    <property type="entry name" value="Mur_ligase_M"/>
    <property type="match status" value="1"/>
</dbReference>
<dbReference type="AlphaFoldDB" id="A0A2G6KG26"/>
<feature type="chain" id="PRO_5013613485" evidence="9">
    <location>
        <begin position="19"/>
        <end position="469"/>
    </location>
</feature>
<evidence type="ECO:0000256" key="8">
    <source>
        <dbReference type="ARBA" id="ARBA00023316"/>
    </source>
</evidence>
<feature type="signal peptide" evidence="9">
    <location>
        <begin position="1"/>
        <end position="18"/>
    </location>
</feature>
<feature type="domain" description="Mur ligase C-terminal" evidence="11">
    <location>
        <begin position="317"/>
        <end position="449"/>
    </location>
</feature>